<name>A0ACC2RKZ3_9FUNG</name>
<protein>
    <submittedName>
        <fullName evidence="1">Uncharacterized protein</fullName>
    </submittedName>
</protein>
<accession>A0ACC2RKZ3</accession>
<evidence type="ECO:0000313" key="1">
    <source>
        <dbReference type="EMBL" id="KAJ9050746.1"/>
    </source>
</evidence>
<sequence>MILHGGYLVLALDSLSGLSHPPSSSSCVITNHVHIIIHLLNIFPCVNLLEQHSYNNDHIKDLVNCIIDIQATSYTSAYKNKMLEISPDNTRRSSLPEFNIGDHILYYQHRVEGRTHKLDMLWVGSLEVTFKQGSEYTVKLLSSCCPFA</sequence>
<dbReference type="EMBL" id="QTSX02007140">
    <property type="protein sequence ID" value="KAJ9050746.1"/>
    <property type="molecule type" value="Genomic_DNA"/>
</dbReference>
<evidence type="ECO:0000313" key="2">
    <source>
        <dbReference type="Proteomes" id="UP001165960"/>
    </source>
</evidence>
<reference evidence="1" key="1">
    <citation type="submission" date="2022-04" db="EMBL/GenBank/DDBJ databases">
        <title>Genome of the entomopathogenic fungus Entomophthora muscae.</title>
        <authorList>
            <person name="Elya C."/>
            <person name="Lovett B.R."/>
            <person name="Lee E."/>
            <person name="Macias A.M."/>
            <person name="Hajek A.E."/>
            <person name="De Bivort B.L."/>
            <person name="Kasson M.T."/>
            <person name="De Fine Licht H.H."/>
            <person name="Stajich J.E."/>
        </authorList>
    </citation>
    <scope>NUCLEOTIDE SEQUENCE</scope>
    <source>
        <strain evidence="1">Berkeley</strain>
    </source>
</reference>
<organism evidence="1 2">
    <name type="scientific">Entomophthora muscae</name>
    <dbReference type="NCBI Taxonomy" id="34485"/>
    <lineage>
        <taxon>Eukaryota</taxon>
        <taxon>Fungi</taxon>
        <taxon>Fungi incertae sedis</taxon>
        <taxon>Zoopagomycota</taxon>
        <taxon>Entomophthoromycotina</taxon>
        <taxon>Entomophthoromycetes</taxon>
        <taxon>Entomophthorales</taxon>
        <taxon>Entomophthoraceae</taxon>
        <taxon>Entomophthora</taxon>
    </lineage>
</organism>
<proteinExistence type="predicted"/>
<keyword evidence="2" id="KW-1185">Reference proteome</keyword>
<dbReference type="Proteomes" id="UP001165960">
    <property type="component" value="Unassembled WGS sequence"/>
</dbReference>
<comment type="caution">
    <text evidence="1">The sequence shown here is derived from an EMBL/GenBank/DDBJ whole genome shotgun (WGS) entry which is preliminary data.</text>
</comment>
<gene>
    <name evidence="1" type="ORF">DSO57_1011645</name>
</gene>